<name>A0AAV5W9B2_9BILA</name>
<comment type="caution">
    <text evidence="2">The sequence shown here is derived from an EMBL/GenBank/DDBJ whole genome shotgun (WGS) entry which is preliminary data.</text>
</comment>
<dbReference type="EMBL" id="BTSY01000005">
    <property type="protein sequence ID" value="GMT26622.1"/>
    <property type="molecule type" value="Genomic_DNA"/>
</dbReference>
<accession>A0AAV5W9B2</accession>
<feature type="region of interest" description="Disordered" evidence="1">
    <location>
        <begin position="1"/>
        <end position="37"/>
    </location>
</feature>
<reference evidence="2" key="1">
    <citation type="submission" date="2023-10" db="EMBL/GenBank/DDBJ databases">
        <title>Genome assembly of Pristionchus species.</title>
        <authorList>
            <person name="Yoshida K."/>
            <person name="Sommer R.J."/>
        </authorList>
    </citation>
    <scope>NUCLEOTIDE SEQUENCE</scope>
    <source>
        <strain evidence="2">RS5133</strain>
    </source>
</reference>
<feature type="non-terminal residue" evidence="2">
    <location>
        <position position="1"/>
    </location>
</feature>
<feature type="non-terminal residue" evidence="2">
    <location>
        <position position="105"/>
    </location>
</feature>
<dbReference type="Proteomes" id="UP001432322">
    <property type="component" value="Unassembled WGS sequence"/>
</dbReference>
<proteinExistence type="predicted"/>
<evidence type="ECO:0000256" key="1">
    <source>
        <dbReference type="SAM" id="MobiDB-lite"/>
    </source>
</evidence>
<evidence type="ECO:0000313" key="3">
    <source>
        <dbReference type="Proteomes" id="UP001432322"/>
    </source>
</evidence>
<dbReference type="AlphaFoldDB" id="A0AAV5W9B2"/>
<sequence length="105" mass="11686">HVFSLLPTLTSKLTSDRPSPSTLPTMPAVTRPTTESSQLKAFHIPSARDIGWAKRLRLIEKKRGKKFAAGLPLRFQVGRRQMICAAEQLISIEPLISELKAFNSC</sequence>
<evidence type="ECO:0000313" key="2">
    <source>
        <dbReference type="EMBL" id="GMT26622.1"/>
    </source>
</evidence>
<protein>
    <submittedName>
        <fullName evidence="2">Uncharacterized protein</fullName>
    </submittedName>
</protein>
<organism evidence="2 3">
    <name type="scientific">Pristionchus fissidentatus</name>
    <dbReference type="NCBI Taxonomy" id="1538716"/>
    <lineage>
        <taxon>Eukaryota</taxon>
        <taxon>Metazoa</taxon>
        <taxon>Ecdysozoa</taxon>
        <taxon>Nematoda</taxon>
        <taxon>Chromadorea</taxon>
        <taxon>Rhabditida</taxon>
        <taxon>Rhabditina</taxon>
        <taxon>Diplogasteromorpha</taxon>
        <taxon>Diplogasteroidea</taxon>
        <taxon>Neodiplogasteridae</taxon>
        <taxon>Pristionchus</taxon>
    </lineage>
</organism>
<feature type="compositionally biased region" description="Low complexity" evidence="1">
    <location>
        <begin position="1"/>
        <end position="13"/>
    </location>
</feature>
<keyword evidence="3" id="KW-1185">Reference proteome</keyword>
<gene>
    <name evidence="2" type="ORF">PFISCL1PPCAC_17919</name>
</gene>